<dbReference type="RefSeq" id="WP_344890516.1">
    <property type="nucleotide sequence ID" value="NZ_BAABAS010000004.1"/>
</dbReference>
<reference evidence="2" key="1">
    <citation type="journal article" date="2019" name="Int. J. Syst. Evol. Microbiol.">
        <title>The Global Catalogue of Microorganisms (GCM) 10K type strain sequencing project: providing services to taxonomists for standard genome sequencing and annotation.</title>
        <authorList>
            <consortium name="The Broad Institute Genomics Platform"/>
            <consortium name="The Broad Institute Genome Sequencing Center for Infectious Disease"/>
            <person name="Wu L."/>
            <person name="Ma J."/>
        </authorList>
    </citation>
    <scope>NUCLEOTIDE SEQUENCE [LARGE SCALE GENOMIC DNA]</scope>
    <source>
        <strain evidence="2">JCM 17440</strain>
    </source>
</reference>
<organism evidence="1 2">
    <name type="scientific">Actinomadura meridiana</name>
    <dbReference type="NCBI Taxonomy" id="559626"/>
    <lineage>
        <taxon>Bacteria</taxon>
        <taxon>Bacillati</taxon>
        <taxon>Actinomycetota</taxon>
        <taxon>Actinomycetes</taxon>
        <taxon>Streptosporangiales</taxon>
        <taxon>Thermomonosporaceae</taxon>
        <taxon>Actinomadura</taxon>
    </lineage>
</organism>
<dbReference type="Proteomes" id="UP001501710">
    <property type="component" value="Unassembled WGS sequence"/>
</dbReference>
<gene>
    <name evidence="1" type="ORF">GCM10022254_10240</name>
</gene>
<dbReference type="EMBL" id="BAABAS010000004">
    <property type="protein sequence ID" value="GAA4226153.1"/>
    <property type="molecule type" value="Genomic_DNA"/>
</dbReference>
<protein>
    <submittedName>
        <fullName evidence="1">Uncharacterized protein</fullName>
    </submittedName>
</protein>
<evidence type="ECO:0000313" key="2">
    <source>
        <dbReference type="Proteomes" id="UP001501710"/>
    </source>
</evidence>
<sequence length="86" mass="9881">MSAEQELERLQDQNPGWQITYAEGKAVPWIAIRERRADWRGGYPVAEALDPEELRVLIEGAVETEAKVHARTVRAQRTEHGERCVR</sequence>
<accession>A0ABP8BTX8</accession>
<keyword evidence="2" id="KW-1185">Reference proteome</keyword>
<name>A0ABP8BTX8_9ACTN</name>
<evidence type="ECO:0000313" key="1">
    <source>
        <dbReference type="EMBL" id="GAA4226153.1"/>
    </source>
</evidence>
<proteinExistence type="predicted"/>
<comment type="caution">
    <text evidence="1">The sequence shown here is derived from an EMBL/GenBank/DDBJ whole genome shotgun (WGS) entry which is preliminary data.</text>
</comment>